<protein>
    <submittedName>
        <fullName evidence="2">Uncharacterized protein</fullName>
    </submittedName>
</protein>
<organism evidence="2 3">
    <name type="scientific">Sphingobium indicum (strain DSM 16413 / CCM 7287 / MTCC 6362 / UT26 / NBRC 101211 / UT26S)</name>
    <name type="common">Sphingobium japonicum</name>
    <dbReference type="NCBI Taxonomy" id="452662"/>
    <lineage>
        <taxon>Bacteria</taxon>
        <taxon>Pseudomonadati</taxon>
        <taxon>Pseudomonadota</taxon>
        <taxon>Alphaproteobacteria</taxon>
        <taxon>Sphingomonadales</taxon>
        <taxon>Sphingomonadaceae</taxon>
        <taxon>Sphingobium</taxon>
    </lineage>
</organism>
<dbReference type="HOGENOM" id="CLU_2920407_0_0_5"/>
<gene>
    <name evidence="2" type="ordered locus">SJA_C1-18150</name>
</gene>
<keyword evidence="3" id="KW-1185">Reference proteome</keyword>
<reference evidence="2 3" key="1">
    <citation type="journal article" date="2010" name="J. Bacteriol.">
        <title>Complete genome sequence of the representative gamma-hexachlorocyclohexane-degrading bacterium Sphingobium japonicum UT26.</title>
        <authorList>
            <person name="Nagata Y."/>
            <person name="Ohtsubo Y."/>
            <person name="Endo R."/>
            <person name="Ichikawa N."/>
            <person name="Ankai A."/>
            <person name="Oguchi A."/>
            <person name="Fukui S."/>
            <person name="Fujita N."/>
            <person name="Tsuda M."/>
        </authorList>
    </citation>
    <scope>NUCLEOTIDE SEQUENCE [LARGE SCALE GENOMIC DNA]</scope>
    <source>
        <strain evidence="3">DSM 16413 / CCM 7287 / MTCC 6362 / UT26 / NBRC 101211 / UT26S</strain>
    </source>
</reference>
<feature type="region of interest" description="Disordered" evidence="1">
    <location>
        <begin position="1"/>
        <end position="42"/>
    </location>
</feature>
<name>D4Z217_SPHIU</name>
<evidence type="ECO:0000256" key="1">
    <source>
        <dbReference type="SAM" id="MobiDB-lite"/>
    </source>
</evidence>
<accession>D4Z217</accession>
<evidence type="ECO:0000313" key="3">
    <source>
        <dbReference type="Proteomes" id="UP000007753"/>
    </source>
</evidence>
<sequence length="61" mass="6505">MSDVVVSKNMARIGKDRHVGRGGEVGEGEKKRGGGSRRAGTGLYLRKLRSLRLGPRSAVPS</sequence>
<dbReference type="Proteomes" id="UP000007753">
    <property type="component" value="Chromosome 1"/>
</dbReference>
<dbReference type="KEGG" id="sjp:SJA_C1-18150"/>
<dbReference type="EMBL" id="AP010803">
    <property type="protein sequence ID" value="BAI96649.1"/>
    <property type="molecule type" value="Genomic_DNA"/>
</dbReference>
<dbReference type="AlphaFoldDB" id="D4Z217"/>
<evidence type="ECO:0000313" key="2">
    <source>
        <dbReference type="EMBL" id="BAI96649.1"/>
    </source>
</evidence>
<proteinExistence type="predicted"/>